<sequence>MAGWLAGWMDLRGFEICYAMQEGKLWLSRRPAAGGRVGFQFWRGTVYYLHLAQKEGLIRDWFLEASGVVILLVFVSFSCLLESVRPLT</sequence>
<comment type="caution">
    <text evidence="2">The sequence shown here is derived from an EMBL/GenBank/DDBJ whole genome shotgun (WGS) entry which is preliminary data.</text>
</comment>
<keyword evidence="1" id="KW-0472">Membrane</keyword>
<feature type="transmembrane region" description="Helical" evidence="1">
    <location>
        <begin position="61"/>
        <end position="81"/>
    </location>
</feature>
<keyword evidence="1" id="KW-1133">Transmembrane helix</keyword>
<evidence type="ECO:0000313" key="3">
    <source>
        <dbReference type="Proteomes" id="UP001152607"/>
    </source>
</evidence>
<reference evidence="2" key="1">
    <citation type="submission" date="2023-01" db="EMBL/GenBank/DDBJ databases">
        <authorList>
            <person name="Van Ghelder C."/>
            <person name="Rancurel C."/>
        </authorList>
    </citation>
    <scope>NUCLEOTIDE SEQUENCE</scope>
    <source>
        <strain evidence="2">CNCM I-4278</strain>
    </source>
</reference>
<protein>
    <submittedName>
        <fullName evidence="2">Uncharacterized protein</fullName>
    </submittedName>
</protein>
<keyword evidence="3" id="KW-1185">Reference proteome</keyword>
<accession>A0A9W4XV62</accession>
<evidence type="ECO:0000256" key="1">
    <source>
        <dbReference type="SAM" id="Phobius"/>
    </source>
</evidence>
<proteinExistence type="predicted"/>
<dbReference type="Proteomes" id="UP001152607">
    <property type="component" value="Unassembled WGS sequence"/>
</dbReference>
<organism evidence="2 3">
    <name type="scientific">Periconia digitata</name>
    <dbReference type="NCBI Taxonomy" id="1303443"/>
    <lineage>
        <taxon>Eukaryota</taxon>
        <taxon>Fungi</taxon>
        <taxon>Dikarya</taxon>
        <taxon>Ascomycota</taxon>
        <taxon>Pezizomycotina</taxon>
        <taxon>Dothideomycetes</taxon>
        <taxon>Pleosporomycetidae</taxon>
        <taxon>Pleosporales</taxon>
        <taxon>Massarineae</taxon>
        <taxon>Periconiaceae</taxon>
        <taxon>Periconia</taxon>
    </lineage>
</organism>
<dbReference type="AlphaFoldDB" id="A0A9W4XV62"/>
<dbReference type="EMBL" id="CAOQHR010000012">
    <property type="protein sequence ID" value="CAI6341900.1"/>
    <property type="molecule type" value="Genomic_DNA"/>
</dbReference>
<evidence type="ECO:0000313" key="2">
    <source>
        <dbReference type="EMBL" id="CAI6341900.1"/>
    </source>
</evidence>
<gene>
    <name evidence="2" type="ORF">PDIGIT_LOCUS15100</name>
</gene>
<name>A0A9W4XV62_9PLEO</name>
<keyword evidence="1" id="KW-0812">Transmembrane</keyword>